<dbReference type="EMBL" id="BMAU01021122">
    <property type="protein sequence ID" value="GFX91139.1"/>
    <property type="molecule type" value="Genomic_DNA"/>
</dbReference>
<dbReference type="Pfam" id="PF18701">
    <property type="entry name" value="DUF5641"/>
    <property type="match status" value="1"/>
</dbReference>
<dbReference type="InterPro" id="IPR043502">
    <property type="entry name" value="DNA/RNA_pol_sf"/>
</dbReference>
<dbReference type="InterPro" id="IPR012337">
    <property type="entry name" value="RNaseH-like_sf"/>
</dbReference>
<dbReference type="PANTHER" id="PTHR47331:SF1">
    <property type="entry name" value="GAG-LIKE PROTEIN"/>
    <property type="match status" value="1"/>
</dbReference>
<keyword evidence="3" id="KW-1185">Reference proteome</keyword>
<accession>A0A8X6V2V4</accession>
<dbReference type="Gene3D" id="3.30.420.10">
    <property type="entry name" value="Ribonuclease H-like superfamily/Ribonuclease H"/>
    <property type="match status" value="1"/>
</dbReference>
<dbReference type="InterPro" id="IPR040676">
    <property type="entry name" value="DUF5641"/>
</dbReference>
<dbReference type="PANTHER" id="PTHR47331">
    <property type="entry name" value="PHD-TYPE DOMAIN-CONTAINING PROTEIN"/>
    <property type="match status" value="1"/>
</dbReference>
<dbReference type="InterPro" id="IPR000477">
    <property type="entry name" value="RT_dom"/>
</dbReference>
<evidence type="ECO:0000313" key="2">
    <source>
        <dbReference type="EMBL" id="GFX91139.1"/>
    </source>
</evidence>
<evidence type="ECO:0000259" key="1">
    <source>
        <dbReference type="PROSITE" id="PS50994"/>
    </source>
</evidence>
<dbReference type="GO" id="GO:0003676">
    <property type="term" value="F:nucleic acid binding"/>
    <property type="evidence" value="ECO:0007669"/>
    <property type="project" value="InterPro"/>
</dbReference>
<sequence>MRIVFDASSHEDGQPSLNDCIWSGENLNPNIFHLIISFRLNTIAITADIERAFLQISLRDEDRDAVRFLFLDIRSNQTDPYKFQVYRFKRVMFGVNVSPFLLSATIKHHIENYREQYPAATEMLDTCLYVDDVISGADDISQALKVSKDAETIMKNASMKLRKWNSNDQTLMRTWEREGLETHPRHRTTVPKSLRQRFWGYHGMLSTTILQLMLKDFCNWTRQNPSQKELCFNQLGKYTIQLGSCHPTRLGSNAYYKNFGYGKLKIPRKILDSSGDSSEVQIHTFSDASQKAYGAAAFLRVKHKDRIGTDGRSACCTLSKGSQENPRSEVFNQSLFLTDSQVTLHWIKGPNHRWKPFVANRVREIQSLTDPNSWFHCSGKDNPADLLTRGISVDALTTNSKWWNGSSFLRQIDFQTKGLDEAIPERVYLTEMRKNSNPKEDISLTLTVTKNNFLENIIDISNNYVKLIRVVSFLYRFIHNCRTRITKIKGPLTSQEVSHAENWLIHSLHEREFYEEMRKLLAGEPIPVKSKLTPLNVFLDESNIIRVGGRLANSNLNEKAKFPIILPSRNVLTDIILSHYHKKYLHAGPHSLLYLVRQKFWPLNGRNNCRRIIHECVNCFKNKPITMNQIMANLPRDRVTPNYPFNVTGVDFAGPFFIKFKNQRKGALNKIYVVVYVCLCTKAIHLDFVTDLTSQAFIASLKRFFGRRGKCAKITTDNAKTFVGANAEIKKLFKMIKLPDHTLAEFLTNESIEWNFIPPRSPNHGGLWEAGVKAFKFHLKRVVGNANLTLEEFITILCEIEAVLNSRPLTPLTSNFDDFETLTPGHFLVGRPLTSIVEPQITNINENQLSRWERVKKITQHIYKLWKRDYLNNLQEPHKWKFNKNNVSVGTLVLIKDENLPSTKWSTGRITEIFPGTDGKVRVVNLRMPNGNILKRTIRNLCILPV</sequence>
<dbReference type="InterPro" id="IPR043128">
    <property type="entry name" value="Rev_trsase/Diguanyl_cyclase"/>
</dbReference>
<protein>
    <submittedName>
        <fullName evidence="2">Integrase catalytic domain-containing protein</fullName>
    </submittedName>
</protein>
<dbReference type="InterPro" id="IPR008042">
    <property type="entry name" value="Retrotrans_Pao"/>
</dbReference>
<reference evidence="2" key="1">
    <citation type="submission" date="2020-08" db="EMBL/GenBank/DDBJ databases">
        <title>Multicomponent nature underlies the extraordinary mechanical properties of spider dragline silk.</title>
        <authorList>
            <person name="Kono N."/>
            <person name="Nakamura H."/>
            <person name="Mori M."/>
            <person name="Yoshida Y."/>
            <person name="Ohtoshi R."/>
            <person name="Malay A.D."/>
            <person name="Moran D.A.P."/>
            <person name="Tomita M."/>
            <person name="Numata K."/>
            <person name="Arakawa K."/>
        </authorList>
    </citation>
    <scope>NUCLEOTIDE SEQUENCE</scope>
</reference>
<dbReference type="Gene3D" id="3.30.70.270">
    <property type="match status" value="1"/>
</dbReference>
<comment type="caution">
    <text evidence="2">The sequence shown here is derived from an EMBL/GenBank/DDBJ whole genome shotgun (WGS) entry which is preliminary data.</text>
</comment>
<dbReference type="InterPro" id="IPR001584">
    <property type="entry name" value="Integrase_cat-core"/>
</dbReference>
<name>A0A8X6V2V4_TRICX</name>
<dbReference type="GO" id="GO:0015074">
    <property type="term" value="P:DNA integration"/>
    <property type="evidence" value="ECO:0007669"/>
    <property type="project" value="InterPro"/>
</dbReference>
<dbReference type="SUPFAM" id="SSF53098">
    <property type="entry name" value="Ribonuclease H-like"/>
    <property type="match status" value="1"/>
</dbReference>
<evidence type="ECO:0000313" key="3">
    <source>
        <dbReference type="Proteomes" id="UP000887159"/>
    </source>
</evidence>
<dbReference type="Gene3D" id="3.10.10.10">
    <property type="entry name" value="HIV Type 1 Reverse Transcriptase, subunit A, domain 1"/>
    <property type="match status" value="1"/>
</dbReference>
<dbReference type="Proteomes" id="UP000887159">
    <property type="component" value="Unassembled WGS sequence"/>
</dbReference>
<dbReference type="GO" id="GO:0071897">
    <property type="term" value="P:DNA biosynthetic process"/>
    <property type="evidence" value="ECO:0007669"/>
    <property type="project" value="UniProtKB-ARBA"/>
</dbReference>
<dbReference type="PROSITE" id="PS50994">
    <property type="entry name" value="INTEGRASE"/>
    <property type="match status" value="1"/>
</dbReference>
<dbReference type="GO" id="GO:0042575">
    <property type="term" value="C:DNA polymerase complex"/>
    <property type="evidence" value="ECO:0007669"/>
    <property type="project" value="UniProtKB-ARBA"/>
</dbReference>
<dbReference type="InterPro" id="IPR041588">
    <property type="entry name" value="Integrase_H2C2"/>
</dbReference>
<feature type="domain" description="Integrase catalytic" evidence="1">
    <location>
        <begin position="640"/>
        <end position="832"/>
    </location>
</feature>
<dbReference type="Pfam" id="PF05380">
    <property type="entry name" value="Peptidase_A17"/>
    <property type="match status" value="1"/>
</dbReference>
<dbReference type="AlphaFoldDB" id="A0A8X6V2V4"/>
<organism evidence="2 3">
    <name type="scientific">Trichonephila clavipes</name>
    <name type="common">Golden silk orbweaver</name>
    <name type="synonym">Nephila clavipes</name>
    <dbReference type="NCBI Taxonomy" id="2585209"/>
    <lineage>
        <taxon>Eukaryota</taxon>
        <taxon>Metazoa</taxon>
        <taxon>Ecdysozoa</taxon>
        <taxon>Arthropoda</taxon>
        <taxon>Chelicerata</taxon>
        <taxon>Arachnida</taxon>
        <taxon>Araneae</taxon>
        <taxon>Araneomorphae</taxon>
        <taxon>Entelegynae</taxon>
        <taxon>Araneoidea</taxon>
        <taxon>Nephilidae</taxon>
        <taxon>Trichonephila</taxon>
    </lineage>
</organism>
<proteinExistence type="predicted"/>
<dbReference type="SUPFAM" id="SSF56672">
    <property type="entry name" value="DNA/RNA polymerases"/>
    <property type="match status" value="1"/>
</dbReference>
<dbReference type="Pfam" id="PF00078">
    <property type="entry name" value="RVT_1"/>
    <property type="match status" value="1"/>
</dbReference>
<gene>
    <name evidence="2" type="primary">AVEN_167522_1</name>
    <name evidence="2" type="ORF">TNCV_4857281</name>
</gene>
<dbReference type="Pfam" id="PF17921">
    <property type="entry name" value="Integrase_H2C2"/>
    <property type="match status" value="1"/>
</dbReference>
<dbReference type="InterPro" id="IPR036397">
    <property type="entry name" value="RNaseH_sf"/>
</dbReference>